<sequence length="321" mass="35092">MTTEIDRVPVDRSKECPFLLRTFVRSGGFHPETMFDSGRVPTLDEHAIHVWKDSTIHDIVRSLRAQTPSPSLPAGAFRNPGTKYSFRLIFFDRGNVTSKDLGHVGPRELNDMSSPYPSTPGQVPTPPDEPAELPAENAMDADEDSPRKDRDDDETAPSGENNPGNRRTRPTLRTLEELRVQPGDWLSVSITPPVSAKPAAAPAGIAIRGAERERESEPSGHWRGGGGGTTSRGRPAGLVRGGGHLAFGRDRAPLGRDASPPRARDGPGPDRRGSGGYGKRASPDMTRGGNSYRPEPSRSRSRERRSRSPVGRRRNGRYERD</sequence>
<dbReference type="PANTHER" id="PTHR13082">
    <property type="entry name" value="SAP18"/>
    <property type="match status" value="1"/>
</dbReference>
<evidence type="ECO:0000256" key="2">
    <source>
        <dbReference type="SAM" id="MobiDB-lite"/>
    </source>
</evidence>
<accession>A0A5N5QRC6</accession>
<feature type="region of interest" description="Disordered" evidence="2">
    <location>
        <begin position="187"/>
        <end position="321"/>
    </location>
</feature>
<dbReference type="Proteomes" id="UP000383932">
    <property type="component" value="Unassembled WGS sequence"/>
</dbReference>
<reference evidence="3 4" key="1">
    <citation type="journal article" date="2019" name="Fungal Biol. Biotechnol.">
        <title>Draft genome sequence of fastidious pathogen Ceratobasidium theobromae, which causes vascular-streak dieback in Theobroma cacao.</title>
        <authorList>
            <person name="Ali S.S."/>
            <person name="Asman A."/>
            <person name="Shao J."/>
            <person name="Firmansyah A.P."/>
            <person name="Susilo A.W."/>
            <person name="Rosmana A."/>
            <person name="McMahon P."/>
            <person name="Junaid M."/>
            <person name="Guest D."/>
            <person name="Kheng T.Y."/>
            <person name="Meinhardt L.W."/>
            <person name="Bailey B.A."/>
        </authorList>
    </citation>
    <scope>NUCLEOTIDE SEQUENCE [LARGE SCALE GENOMIC DNA]</scope>
    <source>
        <strain evidence="3 4">CT2</strain>
    </source>
</reference>
<feature type="compositionally biased region" description="Basic and acidic residues" evidence="2">
    <location>
        <begin position="262"/>
        <end position="273"/>
    </location>
</feature>
<comment type="caution">
    <text evidence="3">The sequence shown here is derived from an EMBL/GenBank/DDBJ whole genome shotgun (WGS) entry which is preliminary data.</text>
</comment>
<dbReference type="AlphaFoldDB" id="A0A5N5QRC6"/>
<feature type="region of interest" description="Disordered" evidence="2">
    <location>
        <begin position="97"/>
        <end position="173"/>
    </location>
</feature>
<dbReference type="EMBL" id="SSOP01000024">
    <property type="protein sequence ID" value="KAB5594199.1"/>
    <property type="molecule type" value="Genomic_DNA"/>
</dbReference>
<gene>
    <name evidence="3" type="ORF">CTheo_2415</name>
</gene>
<dbReference type="Gene3D" id="3.10.20.550">
    <property type="entry name" value="ASAP complex, SAP18 subunit"/>
    <property type="match status" value="1"/>
</dbReference>
<evidence type="ECO:0000256" key="1">
    <source>
        <dbReference type="ARBA" id="ARBA00009143"/>
    </source>
</evidence>
<keyword evidence="4" id="KW-1185">Reference proteome</keyword>
<dbReference type="GO" id="GO:0005634">
    <property type="term" value="C:nucleus"/>
    <property type="evidence" value="ECO:0007669"/>
    <property type="project" value="TreeGrafter"/>
</dbReference>
<feature type="compositionally biased region" description="Basic and acidic residues" evidence="2">
    <location>
        <begin position="209"/>
        <end position="220"/>
    </location>
</feature>
<dbReference type="OrthoDB" id="440566at2759"/>
<dbReference type="InterPro" id="IPR010516">
    <property type="entry name" value="SAP18"/>
</dbReference>
<feature type="compositionally biased region" description="Basic residues" evidence="2">
    <location>
        <begin position="301"/>
        <end position="315"/>
    </location>
</feature>
<organism evidence="3 4">
    <name type="scientific">Ceratobasidium theobromae</name>
    <dbReference type="NCBI Taxonomy" id="1582974"/>
    <lineage>
        <taxon>Eukaryota</taxon>
        <taxon>Fungi</taxon>
        <taxon>Dikarya</taxon>
        <taxon>Basidiomycota</taxon>
        <taxon>Agaricomycotina</taxon>
        <taxon>Agaricomycetes</taxon>
        <taxon>Cantharellales</taxon>
        <taxon>Ceratobasidiaceae</taxon>
        <taxon>Ceratobasidium</taxon>
    </lineage>
</organism>
<feature type="compositionally biased region" description="Low complexity" evidence="2">
    <location>
        <begin position="196"/>
        <end position="208"/>
    </location>
</feature>
<proteinExistence type="inferred from homology"/>
<feature type="compositionally biased region" description="Polar residues" evidence="2">
    <location>
        <begin position="111"/>
        <end position="122"/>
    </location>
</feature>
<dbReference type="Pfam" id="PF06487">
    <property type="entry name" value="SAP18"/>
    <property type="match status" value="1"/>
</dbReference>
<feature type="compositionally biased region" description="Basic and acidic residues" evidence="2">
    <location>
        <begin position="100"/>
        <end position="110"/>
    </location>
</feature>
<evidence type="ECO:0000313" key="3">
    <source>
        <dbReference type="EMBL" id="KAB5594199.1"/>
    </source>
</evidence>
<evidence type="ECO:0000313" key="4">
    <source>
        <dbReference type="Proteomes" id="UP000383932"/>
    </source>
</evidence>
<comment type="similarity">
    <text evidence="1">Belongs to the SAP18 family.</text>
</comment>
<name>A0A5N5QRC6_9AGAM</name>
<dbReference type="InterPro" id="IPR042534">
    <property type="entry name" value="SAP18_sf"/>
</dbReference>
<protein>
    <submittedName>
        <fullName evidence="3">Sin3 associated polypeptide p18 (SAP18) protein</fullName>
    </submittedName>
</protein>
<dbReference type="PANTHER" id="PTHR13082:SF0">
    <property type="entry name" value="HISTONE DEACETYLASE COMPLEX SUBUNIT SAP18"/>
    <property type="match status" value="1"/>
</dbReference>